<dbReference type="RefSeq" id="WP_035062847.1">
    <property type="nucleotide sequence ID" value="NZ_AXCZ01000286.1"/>
</dbReference>
<accession>A0A0A0BJA1</accession>
<dbReference type="InterPro" id="IPR045512">
    <property type="entry name" value="DUF6480"/>
</dbReference>
<keyword evidence="2" id="KW-0472">Membrane</keyword>
<dbReference type="EMBL" id="AXCZ01000286">
    <property type="protein sequence ID" value="KGM08588.1"/>
    <property type="molecule type" value="Genomic_DNA"/>
</dbReference>
<evidence type="ECO:0000256" key="1">
    <source>
        <dbReference type="SAM" id="MobiDB-lite"/>
    </source>
</evidence>
<evidence type="ECO:0000313" key="3">
    <source>
        <dbReference type="EMBL" id="KGM08588.1"/>
    </source>
</evidence>
<name>A0A0A0BJA1_9CELL</name>
<gene>
    <name evidence="3" type="ORF">N869_09915</name>
</gene>
<comment type="caution">
    <text evidence="3">The sequence shown here is derived from an EMBL/GenBank/DDBJ whole genome shotgun (WGS) entry which is preliminary data.</text>
</comment>
<dbReference type="AlphaFoldDB" id="A0A0A0BJA1"/>
<organism evidence="3 4">
    <name type="scientific">Cellulomonas bogoriensis 69B4 = DSM 16987</name>
    <dbReference type="NCBI Taxonomy" id="1386082"/>
    <lineage>
        <taxon>Bacteria</taxon>
        <taxon>Bacillati</taxon>
        <taxon>Actinomycetota</taxon>
        <taxon>Actinomycetes</taxon>
        <taxon>Micrococcales</taxon>
        <taxon>Cellulomonadaceae</taxon>
        <taxon>Cellulomonas</taxon>
    </lineage>
</organism>
<keyword evidence="2" id="KW-0812">Transmembrane</keyword>
<sequence>MSANADPDPQDTPGLEPGGSVPPGETPPAETSSTSELADGQPELPSTRTNKVMYGLILGITAVVGIMFVAYALSIG</sequence>
<evidence type="ECO:0000256" key="2">
    <source>
        <dbReference type="SAM" id="Phobius"/>
    </source>
</evidence>
<dbReference type="Proteomes" id="UP000054314">
    <property type="component" value="Unassembled WGS sequence"/>
</dbReference>
<feature type="transmembrane region" description="Helical" evidence="2">
    <location>
        <begin position="52"/>
        <end position="73"/>
    </location>
</feature>
<protein>
    <submittedName>
        <fullName evidence="3">Uncharacterized protein</fullName>
    </submittedName>
</protein>
<evidence type="ECO:0000313" key="4">
    <source>
        <dbReference type="Proteomes" id="UP000054314"/>
    </source>
</evidence>
<reference evidence="3 4" key="1">
    <citation type="submission" date="2013-08" db="EMBL/GenBank/DDBJ databases">
        <title>Genome sequencing of Cellulomonas bogoriensis 69B4.</title>
        <authorList>
            <person name="Chen F."/>
            <person name="Li Y."/>
            <person name="Wang G."/>
        </authorList>
    </citation>
    <scope>NUCLEOTIDE SEQUENCE [LARGE SCALE GENOMIC DNA]</scope>
    <source>
        <strain evidence="3 4">69B4</strain>
    </source>
</reference>
<keyword evidence="4" id="KW-1185">Reference proteome</keyword>
<dbReference type="Pfam" id="PF20088">
    <property type="entry name" value="DUF6480"/>
    <property type="match status" value="1"/>
</dbReference>
<feature type="region of interest" description="Disordered" evidence="1">
    <location>
        <begin position="1"/>
        <end position="48"/>
    </location>
</feature>
<dbReference type="OrthoDB" id="4381799at2"/>
<keyword evidence="2" id="KW-1133">Transmembrane helix</keyword>
<proteinExistence type="predicted"/>